<evidence type="ECO:0000313" key="2">
    <source>
        <dbReference type="Proteomes" id="UP000070442"/>
    </source>
</evidence>
<reference evidence="2" key="1">
    <citation type="submission" date="2016-01" db="EMBL/GenBank/DDBJ databases">
        <authorList>
            <person name="Mitreva M."/>
            <person name="Pepin K.H."/>
            <person name="Mihindukulasuriya K.A."/>
            <person name="Fulton R."/>
            <person name="Fronick C."/>
            <person name="O'Laughlin M."/>
            <person name="Miner T."/>
            <person name="Herter B."/>
            <person name="Rosa B.A."/>
            <person name="Cordes M."/>
            <person name="Tomlinson C."/>
            <person name="Wollam A."/>
            <person name="Palsikar V.B."/>
            <person name="Mardis E.R."/>
            <person name="Wilson R.K."/>
        </authorList>
    </citation>
    <scope>NUCLEOTIDE SEQUENCE [LARGE SCALE GENOMIC DNA]</scope>
    <source>
        <strain evidence="2">DNF00729</strain>
    </source>
</reference>
<organism evidence="1 2">
    <name type="scientific">Aedoeadaptatus coxii</name>
    <dbReference type="NCBI Taxonomy" id="755172"/>
    <lineage>
        <taxon>Bacteria</taxon>
        <taxon>Bacillati</taxon>
        <taxon>Bacillota</taxon>
        <taxon>Tissierellia</taxon>
        <taxon>Tissierellales</taxon>
        <taxon>Peptoniphilaceae</taxon>
        <taxon>Aedoeadaptatus</taxon>
    </lineage>
</organism>
<dbReference type="Proteomes" id="UP000070442">
    <property type="component" value="Unassembled WGS sequence"/>
</dbReference>
<accession>A0A134ALH9</accession>
<dbReference type="PATRIC" id="fig|755172.3.peg.3"/>
<evidence type="ECO:0000313" key="1">
    <source>
        <dbReference type="EMBL" id="KXB68534.1"/>
    </source>
</evidence>
<dbReference type="Pfam" id="PF08798">
    <property type="entry name" value="CRISPR_assoc"/>
    <property type="match status" value="1"/>
</dbReference>
<dbReference type="STRING" id="755172.HMPREF1863_00003"/>
<dbReference type="SUPFAM" id="SSF117987">
    <property type="entry name" value="CRISPR-associated protein"/>
    <property type="match status" value="2"/>
</dbReference>
<name>A0A134ALH9_9FIRM</name>
<dbReference type="EMBL" id="LSDG01000001">
    <property type="protein sequence ID" value="KXB68534.1"/>
    <property type="molecule type" value="Genomic_DNA"/>
</dbReference>
<dbReference type="OrthoDB" id="9795689at2"/>
<gene>
    <name evidence="1" type="ORF">HMPREF1863_00003</name>
</gene>
<comment type="caution">
    <text evidence="1">The sequence shown here is derived from an EMBL/GenBank/DDBJ whole genome shotgun (WGS) entry which is preliminary data.</text>
</comment>
<dbReference type="AlphaFoldDB" id="A0A134ALH9"/>
<keyword evidence="2" id="KW-1185">Reference proteome</keyword>
<dbReference type="Gene3D" id="3.30.70.1210">
    <property type="entry name" value="Crispr-associated protein, domain 2"/>
    <property type="match status" value="1"/>
</dbReference>
<sequence>MYLTRVMLDVENRRKMKHASHIGAIHSLIEDSFPEEKQIGIRTRKLWRIDPLGGKRYLLIVSEKMPDHNALDTIGVRGNIQTKDYEPFLSRLENGMTARFRVKLNPVWSSRDGKAKGERGRVVPVPDGEQKQYLLNRAEQNGFSLKEEDYDIVERGVELYRKKGQQDIYLKKAVYEGILTITDKRALERVLREGMGKKKAYGFGLMTLIPMKVL</sequence>
<dbReference type="CDD" id="cd09727">
    <property type="entry name" value="Cas6_I-E"/>
    <property type="match status" value="1"/>
</dbReference>
<proteinExistence type="predicted"/>
<dbReference type="InterPro" id="IPR010179">
    <property type="entry name" value="CRISPR-assoc_prot_Cse3"/>
</dbReference>
<dbReference type="SMART" id="SM01101">
    <property type="entry name" value="CRISPR_assoc"/>
    <property type="match status" value="1"/>
</dbReference>
<protein>
    <submittedName>
        <fullName evidence="1">CRISPR system CASCADE complex protein CasE</fullName>
    </submittedName>
</protein>
<dbReference type="Gene3D" id="3.30.70.1200">
    <property type="entry name" value="Crispr-associated protein, domain 1"/>
    <property type="match status" value="1"/>
</dbReference>
<dbReference type="NCBIfam" id="TIGR01907">
    <property type="entry name" value="casE_Cse3"/>
    <property type="match status" value="1"/>
</dbReference>
<dbReference type="RefSeq" id="WP_068365943.1">
    <property type="nucleotide sequence ID" value="NZ_CAMQER010000021.1"/>
</dbReference>